<protein>
    <recommendedName>
        <fullName evidence="3">Peptidase A1 domain-containing protein</fullName>
    </recommendedName>
</protein>
<accession>A0A9P7AKA2</accession>
<evidence type="ECO:0000313" key="2">
    <source>
        <dbReference type="Proteomes" id="UP000719766"/>
    </source>
</evidence>
<dbReference type="RefSeq" id="XP_041157140.1">
    <property type="nucleotide sequence ID" value="XM_041311471.1"/>
</dbReference>
<proteinExistence type="predicted"/>
<dbReference type="EMBL" id="JABBWE010000052">
    <property type="protein sequence ID" value="KAG1790165.1"/>
    <property type="molecule type" value="Genomic_DNA"/>
</dbReference>
<sequence>MSSCLPWFKLLRPSGILTWMACQSKADRSLASPVVATSDDSLQIAFISPCPVSTCLPFILAVRINSYGIQEHRSFGVGSPLTYYTLFVDATSSDTWIGTRTISSEVLGVFFGLDFTNGYCFLERFYSVCDTTRSQVGFLSVEGVVTKEAASFRHSTVCELWKSE</sequence>
<gene>
    <name evidence="1" type="ORF">HD556DRAFT_738136</name>
</gene>
<dbReference type="Proteomes" id="UP000719766">
    <property type="component" value="Unassembled WGS sequence"/>
</dbReference>
<keyword evidence="2" id="KW-1185">Reference proteome</keyword>
<reference evidence="1" key="1">
    <citation type="journal article" date="2020" name="New Phytol.">
        <title>Comparative genomics reveals dynamic genome evolution in host specialist ectomycorrhizal fungi.</title>
        <authorList>
            <person name="Lofgren L.A."/>
            <person name="Nguyen N.H."/>
            <person name="Vilgalys R."/>
            <person name="Ruytinx J."/>
            <person name="Liao H.L."/>
            <person name="Branco S."/>
            <person name="Kuo A."/>
            <person name="LaButti K."/>
            <person name="Lipzen A."/>
            <person name="Andreopoulos W."/>
            <person name="Pangilinan J."/>
            <person name="Riley R."/>
            <person name="Hundley H."/>
            <person name="Na H."/>
            <person name="Barry K."/>
            <person name="Grigoriev I.V."/>
            <person name="Stajich J.E."/>
            <person name="Kennedy P.G."/>
        </authorList>
    </citation>
    <scope>NUCLEOTIDE SEQUENCE</scope>
    <source>
        <strain evidence="1">S12</strain>
    </source>
</reference>
<comment type="caution">
    <text evidence="1">The sequence shown here is derived from an EMBL/GenBank/DDBJ whole genome shotgun (WGS) entry which is preliminary data.</text>
</comment>
<dbReference type="AlphaFoldDB" id="A0A9P7AKA2"/>
<evidence type="ECO:0008006" key="3">
    <source>
        <dbReference type="Google" id="ProtNLM"/>
    </source>
</evidence>
<organism evidence="1 2">
    <name type="scientific">Suillus plorans</name>
    <dbReference type="NCBI Taxonomy" id="116603"/>
    <lineage>
        <taxon>Eukaryota</taxon>
        <taxon>Fungi</taxon>
        <taxon>Dikarya</taxon>
        <taxon>Basidiomycota</taxon>
        <taxon>Agaricomycotina</taxon>
        <taxon>Agaricomycetes</taxon>
        <taxon>Agaricomycetidae</taxon>
        <taxon>Boletales</taxon>
        <taxon>Suillineae</taxon>
        <taxon>Suillaceae</taxon>
        <taxon>Suillus</taxon>
    </lineage>
</organism>
<evidence type="ECO:0000313" key="1">
    <source>
        <dbReference type="EMBL" id="KAG1790165.1"/>
    </source>
</evidence>
<dbReference type="GeneID" id="64605235"/>
<dbReference type="OrthoDB" id="660550at2759"/>
<name>A0A9P7AKA2_9AGAM</name>